<reference evidence="1 2" key="1">
    <citation type="submission" date="2020-02" db="EMBL/GenBank/DDBJ databases">
        <title>Genome sequence of strain CCNWXJ40-4.</title>
        <authorList>
            <person name="Gao J."/>
            <person name="Sun J."/>
        </authorList>
    </citation>
    <scope>NUCLEOTIDE SEQUENCE [LARGE SCALE GENOMIC DNA]</scope>
    <source>
        <strain evidence="1 2">CCNWXJ 40-4</strain>
    </source>
</reference>
<organism evidence="1 2">
    <name type="scientific">Allomesorhizobium camelthorni</name>
    <dbReference type="NCBI Taxonomy" id="475069"/>
    <lineage>
        <taxon>Bacteria</taxon>
        <taxon>Pseudomonadati</taxon>
        <taxon>Pseudomonadota</taxon>
        <taxon>Alphaproteobacteria</taxon>
        <taxon>Hyphomicrobiales</taxon>
        <taxon>Phyllobacteriaceae</taxon>
        <taxon>Allomesorhizobium</taxon>
    </lineage>
</organism>
<dbReference type="AlphaFoldDB" id="A0A6G4WK32"/>
<evidence type="ECO:0000313" key="2">
    <source>
        <dbReference type="Proteomes" id="UP001642900"/>
    </source>
</evidence>
<dbReference type="RefSeq" id="WP_165033052.1">
    <property type="nucleotide sequence ID" value="NZ_JAAKZF010000062.1"/>
</dbReference>
<gene>
    <name evidence="1" type="ORF">G6N73_26965</name>
</gene>
<evidence type="ECO:0000313" key="1">
    <source>
        <dbReference type="EMBL" id="NGO54718.1"/>
    </source>
</evidence>
<proteinExistence type="predicted"/>
<dbReference type="SUPFAM" id="SSF102405">
    <property type="entry name" value="MCP/YpsA-like"/>
    <property type="match status" value="1"/>
</dbReference>
<dbReference type="InterPro" id="IPR041164">
    <property type="entry name" value="LDcluster4"/>
</dbReference>
<dbReference type="EMBL" id="JAAKZF010000062">
    <property type="protein sequence ID" value="NGO54718.1"/>
    <property type="molecule type" value="Genomic_DNA"/>
</dbReference>
<dbReference type="Gene3D" id="3.40.50.450">
    <property type="match status" value="1"/>
</dbReference>
<protein>
    <recommendedName>
        <fullName evidence="3">TIGR00725 family protein</fullName>
    </recommendedName>
</protein>
<dbReference type="Pfam" id="PF18306">
    <property type="entry name" value="LDcluster4"/>
    <property type="match status" value="1"/>
</dbReference>
<dbReference type="Proteomes" id="UP001642900">
    <property type="component" value="Unassembled WGS sequence"/>
</dbReference>
<sequence length="247" mass="26127">MPRKPIIGVIGGNQVQHDIVSAAEAVGRAVAMEGAVLLTGGQPTEGNDVKRAAMRGAFAAQGVGAATARLIGVLPSAESAPRLGIDAATQRFIETDLSSFQRNPINVLTSDAIIVMVGGGGTLAELGFALVACKPVFFAGSFGALTNTIVAEREKMRQALIKGIPKYVEFCGRPLTYELVQARLERLFAPDNRISGTDCDVEKAARELVQKAIDGLGDAYRFLESGFPGLPSVLTKQDLEVWLSEMP</sequence>
<comment type="caution">
    <text evidence="1">The sequence shown here is derived from an EMBL/GenBank/DDBJ whole genome shotgun (WGS) entry which is preliminary data.</text>
</comment>
<keyword evidence="2" id="KW-1185">Reference proteome</keyword>
<evidence type="ECO:0008006" key="3">
    <source>
        <dbReference type="Google" id="ProtNLM"/>
    </source>
</evidence>
<name>A0A6G4WK32_9HYPH</name>
<accession>A0A6G4WK32</accession>